<organism evidence="2 3">
    <name type="scientific">Candidatus Methylophosphatis roskildensis</name>
    <dbReference type="NCBI Taxonomy" id="2899263"/>
    <lineage>
        <taxon>Bacteria</taxon>
        <taxon>Pseudomonadati</taxon>
        <taxon>Pseudomonadota</taxon>
        <taxon>Betaproteobacteria</taxon>
        <taxon>Nitrosomonadales</taxon>
        <taxon>Sterolibacteriaceae</taxon>
        <taxon>Candidatus Methylophosphatis</taxon>
    </lineage>
</organism>
<dbReference type="Pfam" id="PF13699">
    <property type="entry name" value="eCIS_core"/>
    <property type="match status" value="1"/>
</dbReference>
<sequence length="158" mass="17368">MPDSTLLAYLLSAAASLSGYPQVALDALPPIVRMSAAEMRRAVCDHRQSSCADMAAVFDTDGGRILLRDDLDLDSAADNSFLVHELVHVLQHRQRGGRIFAGCHETLRTEREAYAVQNRYLKREGQFRRFGEGLASMRCADVQPATSSGDVSLDYVGH</sequence>
<dbReference type="Proteomes" id="UP000807785">
    <property type="component" value="Unassembled WGS sequence"/>
</dbReference>
<evidence type="ECO:0000259" key="1">
    <source>
        <dbReference type="Pfam" id="PF13699"/>
    </source>
</evidence>
<proteinExistence type="predicted"/>
<gene>
    <name evidence="2" type="ORF">IPH26_10435</name>
</gene>
<protein>
    <submittedName>
        <fullName evidence="2">DUF4157 domain-containing protein</fullName>
    </submittedName>
</protein>
<evidence type="ECO:0000313" key="3">
    <source>
        <dbReference type="Proteomes" id="UP000807785"/>
    </source>
</evidence>
<dbReference type="EMBL" id="JADJEV010000003">
    <property type="protein sequence ID" value="MBK6973329.1"/>
    <property type="molecule type" value="Genomic_DNA"/>
</dbReference>
<accession>A0A9D7HLS4</accession>
<dbReference type="AlphaFoldDB" id="A0A9D7HLS4"/>
<dbReference type="InterPro" id="IPR025295">
    <property type="entry name" value="eCIS_core_dom"/>
</dbReference>
<comment type="caution">
    <text evidence="2">The sequence shown here is derived from an EMBL/GenBank/DDBJ whole genome shotgun (WGS) entry which is preliminary data.</text>
</comment>
<evidence type="ECO:0000313" key="2">
    <source>
        <dbReference type="EMBL" id="MBK6973329.1"/>
    </source>
</evidence>
<feature type="domain" description="eCIS core" evidence="1">
    <location>
        <begin position="47"/>
        <end position="95"/>
    </location>
</feature>
<name>A0A9D7HLS4_9PROT</name>
<reference evidence="2" key="1">
    <citation type="submission" date="2020-10" db="EMBL/GenBank/DDBJ databases">
        <title>Connecting structure to function with the recovery of over 1000 high-quality activated sludge metagenome-assembled genomes encoding full-length rRNA genes using long-read sequencing.</title>
        <authorList>
            <person name="Singleton C.M."/>
            <person name="Petriglieri F."/>
            <person name="Kristensen J.M."/>
            <person name="Kirkegaard R.H."/>
            <person name="Michaelsen T.Y."/>
            <person name="Andersen M.H."/>
            <person name="Karst S.M."/>
            <person name="Dueholm M.S."/>
            <person name="Nielsen P.H."/>
            <person name="Albertsen M."/>
        </authorList>
    </citation>
    <scope>NUCLEOTIDE SEQUENCE</scope>
    <source>
        <strain evidence="2">Bjer_18-Q3-R1-45_BAT3C.347</strain>
    </source>
</reference>